<accession>A0ABU6T5M8</accession>
<keyword evidence="2" id="KW-1185">Reference proteome</keyword>
<dbReference type="EMBL" id="JASCZI010090649">
    <property type="protein sequence ID" value="MED6144024.1"/>
    <property type="molecule type" value="Genomic_DNA"/>
</dbReference>
<name>A0ABU6T5M8_9FABA</name>
<protein>
    <submittedName>
        <fullName evidence="1">Uncharacterized protein</fullName>
    </submittedName>
</protein>
<dbReference type="Proteomes" id="UP001341840">
    <property type="component" value="Unassembled WGS sequence"/>
</dbReference>
<sequence>MLRESLAAPPLSSSVGRICCRRHKSTNPPSIASSNAQLSPFTTISPCFFLCSEPTPVVPWKYCRLEWWWLGHDRTLERHTRNICLLLHHDDVAVTHFRHRNWLSLCNDIVFDVDVKIVLRFLLRQKMNLLKTHNPLFLSHPLPYMALLRP</sequence>
<proteinExistence type="predicted"/>
<comment type="caution">
    <text evidence="1">The sequence shown here is derived from an EMBL/GenBank/DDBJ whole genome shotgun (WGS) entry which is preliminary data.</text>
</comment>
<reference evidence="1 2" key="1">
    <citation type="journal article" date="2023" name="Plants (Basel)">
        <title>Bridging the Gap: Combining Genomics and Transcriptomics Approaches to Understand Stylosanthes scabra, an Orphan Legume from the Brazilian Caatinga.</title>
        <authorList>
            <person name="Ferreira-Neto J.R.C."/>
            <person name="da Silva M.D."/>
            <person name="Binneck E."/>
            <person name="de Melo N.F."/>
            <person name="da Silva R.H."/>
            <person name="de Melo A.L.T.M."/>
            <person name="Pandolfi V."/>
            <person name="Bustamante F.O."/>
            <person name="Brasileiro-Vidal A.C."/>
            <person name="Benko-Iseppon A.M."/>
        </authorList>
    </citation>
    <scope>NUCLEOTIDE SEQUENCE [LARGE SCALE GENOMIC DNA]</scope>
    <source>
        <tissue evidence="1">Leaves</tissue>
    </source>
</reference>
<gene>
    <name evidence="1" type="ORF">PIB30_011528</name>
</gene>
<evidence type="ECO:0000313" key="2">
    <source>
        <dbReference type="Proteomes" id="UP001341840"/>
    </source>
</evidence>
<evidence type="ECO:0000313" key="1">
    <source>
        <dbReference type="EMBL" id="MED6144024.1"/>
    </source>
</evidence>
<organism evidence="1 2">
    <name type="scientific">Stylosanthes scabra</name>
    <dbReference type="NCBI Taxonomy" id="79078"/>
    <lineage>
        <taxon>Eukaryota</taxon>
        <taxon>Viridiplantae</taxon>
        <taxon>Streptophyta</taxon>
        <taxon>Embryophyta</taxon>
        <taxon>Tracheophyta</taxon>
        <taxon>Spermatophyta</taxon>
        <taxon>Magnoliopsida</taxon>
        <taxon>eudicotyledons</taxon>
        <taxon>Gunneridae</taxon>
        <taxon>Pentapetalae</taxon>
        <taxon>rosids</taxon>
        <taxon>fabids</taxon>
        <taxon>Fabales</taxon>
        <taxon>Fabaceae</taxon>
        <taxon>Papilionoideae</taxon>
        <taxon>50 kb inversion clade</taxon>
        <taxon>dalbergioids sensu lato</taxon>
        <taxon>Dalbergieae</taxon>
        <taxon>Pterocarpus clade</taxon>
        <taxon>Stylosanthes</taxon>
    </lineage>
</organism>